<feature type="transmembrane region" description="Helical" evidence="1">
    <location>
        <begin position="166"/>
        <end position="191"/>
    </location>
</feature>
<dbReference type="AlphaFoldDB" id="A0A8I1GF96"/>
<accession>A0A8I1GF96</accession>
<keyword evidence="1" id="KW-0812">Transmembrane</keyword>
<keyword evidence="1" id="KW-1133">Transmembrane helix</keyword>
<dbReference type="EMBL" id="JAEMUK010000002">
    <property type="protein sequence ID" value="MBJ7542195.1"/>
    <property type="molecule type" value="Genomic_DNA"/>
</dbReference>
<sequence>MQPAEAGVSLAVWQGWGVISVMAALIALLATVLAWLLPFPDRSLSTQLASYPDRMALKDRLGAASPFDAWLVTVRRLGEWLDDWFGAPFSGQSFERCLAIAFIFPISLLTLTLITNGIAIEKISWLQVLVFAAAFVLIASVILVAFRNLVRLIEHAWTTFGGDSALAVTISRVVLGGFAFMIAFSIAFAVASAFSGHQNNATSVMGAMAGGFALAFGLTMAFALAGAVLFSITVAVLAGAALAFASEFTFLLFLFFILLPITNASVDWLSWAATRTLIRKEETAEPNLKGRVTVFGVIAGTFLSGVLLMIVLALVLPNTLEVLNLALTSADLPRFNWEALMNKALYAPWSEGLFVTGMLMTPLVPAAVHLIVGLSGVLARFTPGARTVAQSISDHPEVSLTQQEQGPVKITLILARLWYLVAAMVTVAIITGTGALLSLIHAPVGQFLSSAALCATSWSHGKCGWF</sequence>
<reference evidence="2 3" key="1">
    <citation type="submission" date="2020-12" db="EMBL/GenBank/DDBJ databases">
        <title>Revised draft genomes of Rhodomicrobium vannielii ATCC 17100 and Rhodomicrobium udaipurense JA643.</title>
        <authorList>
            <person name="Conners E.M."/>
            <person name="Davenport E.J."/>
            <person name="Bose A."/>
        </authorList>
    </citation>
    <scope>NUCLEOTIDE SEQUENCE [LARGE SCALE GENOMIC DNA]</scope>
    <source>
        <strain evidence="2 3">JA643</strain>
    </source>
</reference>
<keyword evidence="1" id="KW-0472">Membrane</keyword>
<evidence type="ECO:0000256" key="1">
    <source>
        <dbReference type="SAM" id="Phobius"/>
    </source>
</evidence>
<feature type="transmembrane region" description="Helical" evidence="1">
    <location>
        <begin position="98"/>
        <end position="118"/>
    </location>
</feature>
<feature type="transmembrane region" description="Helical" evidence="1">
    <location>
        <begin position="125"/>
        <end position="146"/>
    </location>
</feature>
<gene>
    <name evidence="2" type="ORF">JDN41_01320</name>
</gene>
<feature type="transmembrane region" description="Helical" evidence="1">
    <location>
        <begin position="250"/>
        <end position="271"/>
    </location>
</feature>
<organism evidence="2 3">
    <name type="scientific">Rhodomicrobium udaipurense</name>
    <dbReference type="NCBI Taxonomy" id="1202716"/>
    <lineage>
        <taxon>Bacteria</taxon>
        <taxon>Pseudomonadati</taxon>
        <taxon>Pseudomonadota</taxon>
        <taxon>Alphaproteobacteria</taxon>
        <taxon>Hyphomicrobiales</taxon>
        <taxon>Hyphomicrobiaceae</taxon>
        <taxon>Rhodomicrobium</taxon>
    </lineage>
</organism>
<feature type="transmembrane region" description="Helical" evidence="1">
    <location>
        <begin position="12"/>
        <end position="37"/>
    </location>
</feature>
<dbReference type="Proteomes" id="UP000623250">
    <property type="component" value="Unassembled WGS sequence"/>
</dbReference>
<keyword evidence="3" id="KW-1185">Reference proteome</keyword>
<evidence type="ECO:0000313" key="3">
    <source>
        <dbReference type="Proteomes" id="UP000623250"/>
    </source>
</evidence>
<feature type="transmembrane region" description="Helical" evidence="1">
    <location>
        <begin position="353"/>
        <end position="379"/>
    </location>
</feature>
<name>A0A8I1GF96_9HYPH</name>
<feature type="transmembrane region" description="Helical" evidence="1">
    <location>
        <begin position="417"/>
        <end position="440"/>
    </location>
</feature>
<evidence type="ECO:0000313" key="2">
    <source>
        <dbReference type="EMBL" id="MBJ7542195.1"/>
    </source>
</evidence>
<feature type="transmembrane region" description="Helical" evidence="1">
    <location>
        <begin position="212"/>
        <end position="244"/>
    </location>
</feature>
<comment type="caution">
    <text evidence="2">The sequence shown here is derived from an EMBL/GenBank/DDBJ whole genome shotgun (WGS) entry which is preliminary data.</text>
</comment>
<feature type="transmembrane region" description="Helical" evidence="1">
    <location>
        <begin position="292"/>
        <end position="316"/>
    </location>
</feature>
<dbReference type="RefSeq" id="WP_155955197.1">
    <property type="nucleotide sequence ID" value="NZ_JAEMUK010000002.1"/>
</dbReference>
<proteinExistence type="predicted"/>
<protein>
    <submittedName>
        <fullName evidence="2">Uncharacterized protein</fullName>
    </submittedName>
</protein>